<dbReference type="Pfam" id="PF12833">
    <property type="entry name" value="HTH_18"/>
    <property type="match status" value="1"/>
</dbReference>
<evidence type="ECO:0000256" key="2">
    <source>
        <dbReference type="ARBA" id="ARBA00023125"/>
    </source>
</evidence>
<dbReference type="PROSITE" id="PS00041">
    <property type="entry name" value="HTH_ARAC_FAMILY_1"/>
    <property type="match status" value="1"/>
</dbReference>
<dbReference type="SUPFAM" id="SSF51215">
    <property type="entry name" value="Regulatory protein AraC"/>
    <property type="match status" value="1"/>
</dbReference>
<comment type="caution">
    <text evidence="5">The sequence shown here is derived from an EMBL/GenBank/DDBJ whole genome shotgun (WGS) entry which is preliminary data.</text>
</comment>
<dbReference type="PANTHER" id="PTHR43280:SF2">
    <property type="entry name" value="HTH-TYPE TRANSCRIPTIONAL REGULATOR EXSA"/>
    <property type="match status" value="1"/>
</dbReference>
<dbReference type="PANTHER" id="PTHR43280">
    <property type="entry name" value="ARAC-FAMILY TRANSCRIPTIONAL REGULATOR"/>
    <property type="match status" value="1"/>
</dbReference>
<sequence>MLTFKKGLYSGEVTCEKNINGIIACVTDYHIYDYNSAMHCHENAHLSFMIQGGCVEKKRDAFDISPGSIQYYSSGEMHQVIKVAEPSRRVNLELEESFFAQFDLNDAQASVAISKNPEFKFLMIKIYKELLTYDSLSEISIQMLLFQLISQEQYHGQTNKLPLWISAVEEYLRDNPDEKVSLQELALITNMHPVTLSKNFPKYFHCTIGEYKRRIKIEKSLTLIKSSKLTLTDIALTCGFFDQNHFIRTFKHITGFLPMEYKRS</sequence>
<gene>
    <name evidence="5" type="ORF">D0C36_20600</name>
</gene>
<dbReference type="SUPFAM" id="SSF46689">
    <property type="entry name" value="Homeodomain-like"/>
    <property type="match status" value="2"/>
</dbReference>
<dbReference type="InterPro" id="IPR037923">
    <property type="entry name" value="HTH-like"/>
</dbReference>
<organism evidence="5 6">
    <name type="scientific">Mucilaginibacter conchicola</name>
    <dbReference type="NCBI Taxonomy" id="2303333"/>
    <lineage>
        <taxon>Bacteria</taxon>
        <taxon>Pseudomonadati</taxon>
        <taxon>Bacteroidota</taxon>
        <taxon>Sphingobacteriia</taxon>
        <taxon>Sphingobacteriales</taxon>
        <taxon>Sphingobacteriaceae</taxon>
        <taxon>Mucilaginibacter</taxon>
    </lineage>
</organism>
<dbReference type="PROSITE" id="PS01124">
    <property type="entry name" value="HTH_ARAC_FAMILY_2"/>
    <property type="match status" value="1"/>
</dbReference>
<feature type="domain" description="HTH araC/xylS-type" evidence="4">
    <location>
        <begin position="166"/>
        <end position="264"/>
    </location>
</feature>
<dbReference type="GO" id="GO:0003700">
    <property type="term" value="F:DNA-binding transcription factor activity"/>
    <property type="evidence" value="ECO:0007669"/>
    <property type="project" value="InterPro"/>
</dbReference>
<dbReference type="Gene3D" id="1.10.10.60">
    <property type="entry name" value="Homeodomain-like"/>
    <property type="match status" value="2"/>
</dbReference>
<keyword evidence="3" id="KW-0804">Transcription</keyword>
<proteinExistence type="predicted"/>
<dbReference type="SMART" id="SM00342">
    <property type="entry name" value="HTH_ARAC"/>
    <property type="match status" value="1"/>
</dbReference>
<dbReference type="InterPro" id="IPR009057">
    <property type="entry name" value="Homeodomain-like_sf"/>
</dbReference>
<dbReference type="GO" id="GO:0043565">
    <property type="term" value="F:sequence-specific DNA binding"/>
    <property type="evidence" value="ECO:0007669"/>
    <property type="project" value="InterPro"/>
</dbReference>
<evidence type="ECO:0000259" key="4">
    <source>
        <dbReference type="PROSITE" id="PS01124"/>
    </source>
</evidence>
<dbReference type="RefSeq" id="WP_117393573.1">
    <property type="nucleotide sequence ID" value="NZ_QWDC01000003.1"/>
</dbReference>
<evidence type="ECO:0000256" key="3">
    <source>
        <dbReference type="ARBA" id="ARBA00023163"/>
    </source>
</evidence>
<dbReference type="InterPro" id="IPR018060">
    <property type="entry name" value="HTH_AraC"/>
</dbReference>
<dbReference type="AlphaFoldDB" id="A0A372NR74"/>
<dbReference type="Proteomes" id="UP000264217">
    <property type="component" value="Unassembled WGS sequence"/>
</dbReference>
<dbReference type="InterPro" id="IPR018062">
    <property type="entry name" value="HTH_AraC-typ_CS"/>
</dbReference>
<dbReference type="EMBL" id="QWDC01000003">
    <property type="protein sequence ID" value="RFZ91328.1"/>
    <property type="molecule type" value="Genomic_DNA"/>
</dbReference>
<reference evidence="5 6" key="1">
    <citation type="submission" date="2018-08" db="EMBL/GenBank/DDBJ databases">
        <title>Mucilaginibacter sp. MYSH2.</title>
        <authorList>
            <person name="Seo T."/>
        </authorList>
    </citation>
    <scope>NUCLEOTIDE SEQUENCE [LARGE SCALE GENOMIC DNA]</scope>
    <source>
        <strain evidence="5 6">MYSH2</strain>
    </source>
</reference>
<protein>
    <submittedName>
        <fullName evidence="5">AraC family transcriptional regulator</fullName>
    </submittedName>
</protein>
<keyword evidence="6" id="KW-1185">Reference proteome</keyword>
<accession>A0A372NR74</accession>
<dbReference type="OrthoDB" id="511992at2"/>
<name>A0A372NR74_9SPHI</name>
<evidence type="ECO:0000313" key="6">
    <source>
        <dbReference type="Proteomes" id="UP000264217"/>
    </source>
</evidence>
<keyword evidence="2" id="KW-0238">DNA-binding</keyword>
<evidence type="ECO:0000256" key="1">
    <source>
        <dbReference type="ARBA" id="ARBA00023015"/>
    </source>
</evidence>
<evidence type="ECO:0000313" key="5">
    <source>
        <dbReference type="EMBL" id="RFZ91328.1"/>
    </source>
</evidence>
<keyword evidence="1" id="KW-0805">Transcription regulation</keyword>